<gene>
    <name evidence="1" type="ORF">TUM19329_19700</name>
</gene>
<accession>A0A6F8T584</accession>
<evidence type="ECO:0000313" key="1">
    <source>
        <dbReference type="EMBL" id="BCA95609.1"/>
    </source>
</evidence>
<dbReference type="Gene3D" id="3.60.10.10">
    <property type="entry name" value="Endonuclease/exonuclease/phosphatase"/>
    <property type="match status" value="1"/>
</dbReference>
<organism evidence="1 2">
    <name type="scientific">Legionella antarctica</name>
    <dbReference type="NCBI Taxonomy" id="2708020"/>
    <lineage>
        <taxon>Bacteria</taxon>
        <taxon>Pseudomonadati</taxon>
        <taxon>Pseudomonadota</taxon>
        <taxon>Gammaproteobacteria</taxon>
        <taxon>Legionellales</taxon>
        <taxon>Legionellaceae</taxon>
        <taxon>Legionella</taxon>
    </lineage>
</organism>
<dbReference type="Proteomes" id="UP000502894">
    <property type="component" value="Chromosome"/>
</dbReference>
<dbReference type="EMBL" id="AP022839">
    <property type="protein sequence ID" value="BCA95609.1"/>
    <property type="molecule type" value="Genomic_DNA"/>
</dbReference>
<dbReference type="SUPFAM" id="SSF56219">
    <property type="entry name" value="DNase I-like"/>
    <property type="match status" value="1"/>
</dbReference>
<dbReference type="InterPro" id="IPR036691">
    <property type="entry name" value="Endo/exonu/phosph_ase_sf"/>
</dbReference>
<sequence>MKLITLNIWGGHLRNPLLKFIHEHRDVDIFCLQEVYYNAHRTIVDKERELSLNIFSDLKKLLPEHYSGPHCQDSDPFNLRYNFNSTFFR</sequence>
<name>A0A6F8T584_9GAMM</name>
<dbReference type="AlphaFoldDB" id="A0A6F8T584"/>
<dbReference type="KEGG" id="lant:TUM19329_19700"/>
<protein>
    <recommendedName>
        <fullName evidence="3">Endonuclease/exonuclease/phosphatase domain-containing protein</fullName>
    </recommendedName>
</protein>
<reference evidence="1" key="1">
    <citation type="journal article" date="2020" name="Microbiol. Resour. Announc.">
        <title>Complete Genome Sequence of Novel Psychrotolerant Legionella Strain TUM19329, Isolated from Antarctic Lake Sediment.</title>
        <authorList>
            <person name="Shimada S."/>
            <person name="Nakai R."/>
            <person name="Aoki K."/>
            <person name="Shimoeda N."/>
            <person name="Ohno G."/>
            <person name="Miyazaki Y."/>
            <person name="Kudoh S."/>
            <person name="Imura S."/>
            <person name="Watanabe K."/>
            <person name="Ishii Y."/>
            <person name="Tateda K."/>
        </authorList>
    </citation>
    <scope>NUCLEOTIDE SEQUENCE [LARGE SCALE GENOMIC DNA]</scope>
    <source>
        <strain evidence="1">TUM19329</strain>
    </source>
</reference>
<keyword evidence="2" id="KW-1185">Reference proteome</keyword>
<evidence type="ECO:0008006" key="3">
    <source>
        <dbReference type="Google" id="ProtNLM"/>
    </source>
</evidence>
<evidence type="ECO:0000313" key="2">
    <source>
        <dbReference type="Proteomes" id="UP000502894"/>
    </source>
</evidence>
<proteinExistence type="predicted"/>